<evidence type="ECO:0000256" key="4">
    <source>
        <dbReference type="ARBA" id="ARBA00022840"/>
    </source>
</evidence>
<dbReference type="EMBL" id="JACCFY010000001">
    <property type="protein sequence ID" value="NYJ76609.1"/>
    <property type="molecule type" value="Genomic_DNA"/>
</dbReference>
<organism evidence="8 9">
    <name type="scientific">Nesterenkonia xinjiangensis</name>
    <dbReference type="NCBI Taxonomy" id="225327"/>
    <lineage>
        <taxon>Bacteria</taxon>
        <taxon>Bacillati</taxon>
        <taxon>Actinomycetota</taxon>
        <taxon>Actinomycetes</taxon>
        <taxon>Micrococcales</taxon>
        <taxon>Micrococcaceae</taxon>
        <taxon>Nesterenkonia</taxon>
    </lineage>
</organism>
<evidence type="ECO:0000313" key="9">
    <source>
        <dbReference type="Proteomes" id="UP000535437"/>
    </source>
</evidence>
<evidence type="ECO:0000256" key="3">
    <source>
        <dbReference type="ARBA" id="ARBA00022741"/>
    </source>
</evidence>
<comment type="subcellular location">
    <subcellularLocation>
        <location evidence="1">Cell membrane</location>
        <topology evidence="1">Peripheral membrane protein</topology>
    </subcellularLocation>
</comment>
<feature type="domain" description="ABC transporter" evidence="7">
    <location>
        <begin position="29"/>
        <end position="252"/>
    </location>
</feature>
<keyword evidence="4 8" id="KW-0067">ATP-binding</keyword>
<evidence type="ECO:0000256" key="6">
    <source>
        <dbReference type="SAM" id="MobiDB-lite"/>
    </source>
</evidence>
<dbReference type="GO" id="GO:0046677">
    <property type="term" value="P:response to antibiotic"/>
    <property type="evidence" value="ECO:0007669"/>
    <property type="project" value="UniProtKB-KW"/>
</dbReference>
<feature type="region of interest" description="Disordered" evidence="6">
    <location>
        <begin position="1"/>
        <end position="24"/>
    </location>
</feature>
<comment type="caution">
    <text evidence="8">The sequence shown here is derived from an EMBL/GenBank/DDBJ whole genome shotgun (WGS) entry which is preliminary data.</text>
</comment>
<dbReference type="SUPFAM" id="SSF52540">
    <property type="entry name" value="P-loop containing nucleoside triphosphate hydrolases"/>
    <property type="match status" value="1"/>
</dbReference>
<dbReference type="CDD" id="cd03263">
    <property type="entry name" value="ABC_subfamily_A"/>
    <property type="match status" value="1"/>
</dbReference>
<evidence type="ECO:0000313" key="8">
    <source>
        <dbReference type="EMBL" id="NYJ76609.1"/>
    </source>
</evidence>
<dbReference type="SMART" id="SM00382">
    <property type="entry name" value="AAA"/>
    <property type="match status" value="1"/>
</dbReference>
<sequence>MTRRTQHRTPPDSAPARLQSRGHSRELAVEARGLTKSYGTRRAVDGVSLGIRRGEVFGLLGSNGAGKTSTVEMIAGLRSPDAGEVRILGLNPWRDRTAVRQILGVQLQEAMLHGSLTCRELVRLYRSFYPDPLGTDQALSMVELTDKASTRFDDLSGGQMQRLSIALALVGDPSVVILDELTTGLDPRARRRIWALIESLQDRTVLLVSHAMDEVETLCDRLAILDAGQIIAEGTPEQIRQKAGADTLEDAFVTLTGGPITTEEDDDEH</sequence>
<accession>A0A7Z0K7J5</accession>
<dbReference type="AlphaFoldDB" id="A0A7Z0K7J5"/>
<evidence type="ECO:0000259" key="7">
    <source>
        <dbReference type="PROSITE" id="PS50893"/>
    </source>
</evidence>
<protein>
    <submittedName>
        <fullName evidence="8">ABC-2 type transport system ATP-binding protein</fullName>
    </submittedName>
</protein>
<evidence type="ECO:0000256" key="2">
    <source>
        <dbReference type="ARBA" id="ARBA00022448"/>
    </source>
</evidence>
<dbReference type="PROSITE" id="PS50893">
    <property type="entry name" value="ABC_TRANSPORTER_2"/>
    <property type="match status" value="1"/>
</dbReference>
<keyword evidence="3" id="KW-0547">Nucleotide-binding</keyword>
<dbReference type="InterPro" id="IPR027417">
    <property type="entry name" value="P-loop_NTPase"/>
</dbReference>
<dbReference type="Pfam" id="PF00005">
    <property type="entry name" value="ABC_tran"/>
    <property type="match status" value="1"/>
</dbReference>
<dbReference type="GO" id="GO:0005524">
    <property type="term" value="F:ATP binding"/>
    <property type="evidence" value="ECO:0007669"/>
    <property type="project" value="UniProtKB-KW"/>
</dbReference>
<reference evidence="8 9" key="1">
    <citation type="submission" date="2020-07" db="EMBL/GenBank/DDBJ databases">
        <title>Sequencing the genomes of 1000 actinobacteria strains.</title>
        <authorList>
            <person name="Klenk H.-P."/>
        </authorList>
    </citation>
    <scope>NUCLEOTIDE SEQUENCE [LARGE SCALE GENOMIC DNA]</scope>
    <source>
        <strain evidence="8 9">DSM 15475</strain>
    </source>
</reference>
<dbReference type="InterPro" id="IPR050763">
    <property type="entry name" value="ABC_transporter_ATP-binding"/>
</dbReference>
<keyword evidence="5" id="KW-0046">Antibiotic resistance</keyword>
<dbReference type="Proteomes" id="UP000535437">
    <property type="component" value="Unassembled WGS sequence"/>
</dbReference>
<proteinExistence type="predicted"/>
<keyword evidence="2" id="KW-0813">Transport</keyword>
<dbReference type="GO" id="GO:0005886">
    <property type="term" value="C:plasma membrane"/>
    <property type="evidence" value="ECO:0007669"/>
    <property type="project" value="UniProtKB-SubCell"/>
</dbReference>
<dbReference type="RefSeq" id="WP_179540201.1">
    <property type="nucleotide sequence ID" value="NZ_BAAALL010000003.1"/>
</dbReference>
<gene>
    <name evidence="8" type="ORF">HNR09_000020</name>
</gene>
<dbReference type="Gene3D" id="3.40.50.300">
    <property type="entry name" value="P-loop containing nucleotide triphosphate hydrolases"/>
    <property type="match status" value="1"/>
</dbReference>
<dbReference type="PANTHER" id="PTHR42711:SF16">
    <property type="entry name" value="ABC TRANSPORTER ATP-BINDING PROTEIN"/>
    <property type="match status" value="1"/>
</dbReference>
<name>A0A7Z0K7J5_9MICC</name>
<dbReference type="InterPro" id="IPR003593">
    <property type="entry name" value="AAA+_ATPase"/>
</dbReference>
<evidence type="ECO:0000256" key="5">
    <source>
        <dbReference type="ARBA" id="ARBA00023251"/>
    </source>
</evidence>
<evidence type="ECO:0000256" key="1">
    <source>
        <dbReference type="ARBA" id="ARBA00004202"/>
    </source>
</evidence>
<dbReference type="InterPro" id="IPR017871">
    <property type="entry name" value="ABC_transporter-like_CS"/>
</dbReference>
<dbReference type="PANTHER" id="PTHR42711">
    <property type="entry name" value="ABC TRANSPORTER ATP-BINDING PROTEIN"/>
    <property type="match status" value="1"/>
</dbReference>
<keyword evidence="9" id="KW-1185">Reference proteome</keyword>
<dbReference type="InterPro" id="IPR003439">
    <property type="entry name" value="ABC_transporter-like_ATP-bd"/>
</dbReference>
<dbReference type="GO" id="GO:0016887">
    <property type="term" value="F:ATP hydrolysis activity"/>
    <property type="evidence" value="ECO:0007669"/>
    <property type="project" value="InterPro"/>
</dbReference>
<dbReference type="PROSITE" id="PS00211">
    <property type="entry name" value="ABC_TRANSPORTER_1"/>
    <property type="match status" value="1"/>
</dbReference>